<evidence type="ECO:0000256" key="1">
    <source>
        <dbReference type="ARBA" id="ARBA00004651"/>
    </source>
</evidence>
<name>A0A939DLE7_9ALTE</name>
<dbReference type="Pfam" id="PF00005">
    <property type="entry name" value="ABC_tran"/>
    <property type="match status" value="1"/>
</dbReference>
<evidence type="ECO:0000313" key="9">
    <source>
        <dbReference type="EMBL" id="MBN7824797.1"/>
    </source>
</evidence>
<dbReference type="GO" id="GO:0016887">
    <property type="term" value="F:ATP hydrolysis activity"/>
    <property type="evidence" value="ECO:0007669"/>
    <property type="project" value="InterPro"/>
</dbReference>
<dbReference type="PROSITE" id="PS51257">
    <property type="entry name" value="PROKAR_LIPOPROTEIN"/>
    <property type="match status" value="1"/>
</dbReference>
<keyword evidence="10" id="KW-1185">Reference proteome</keyword>
<reference evidence="9" key="1">
    <citation type="submission" date="2021-03" db="EMBL/GenBank/DDBJ databases">
        <title>novel species isolated from a fishpond in China.</title>
        <authorList>
            <person name="Lu H."/>
            <person name="Cai Z."/>
        </authorList>
    </citation>
    <scope>NUCLEOTIDE SEQUENCE</scope>
    <source>
        <strain evidence="9">JCM 30855</strain>
    </source>
</reference>
<comment type="caution">
    <text evidence="9">The sequence shown here is derived from an EMBL/GenBank/DDBJ whole genome shotgun (WGS) entry which is preliminary data.</text>
</comment>
<dbReference type="RefSeq" id="WP_206572920.1">
    <property type="nucleotide sequence ID" value="NZ_JAFKCV010000003.1"/>
</dbReference>
<evidence type="ECO:0000259" key="8">
    <source>
        <dbReference type="PROSITE" id="PS50893"/>
    </source>
</evidence>
<evidence type="ECO:0000256" key="3">
    <source>
        <dbReference type="ARBA" id="ARBA00022741"/>
    </source>
</evidence>
<keyword evidence="3" id="KW-0547">Nucleotide-binding</keyword>
<dbReference type="InterPro" id="IPR003593">
    <property type="entry name" value="AAA+_ATPase"/>
</dbReference>
<dbReference type="InterPro" id="IPR036640">
    <property type="entry name" value="ABC1_TM_sf"/>
</dbReference>
<protein>
    <submittedName>
        <fullName evidence="9">ATP-binding cassette domain-containing protein</fullName>
    </submittedName>
</protein>
<comment type="subcellular location">
    <subcellularLocation>
        <location evidence="1">Cell membrane</location>
        <topology evidence="1">Multi-pass membrane protein</topology>
    </subcellularLocation>
</comment>
<feature type="domain" description="ABC transporter" evidence="8">
    <location>
        <begin position="283"/>
        <end position="513"/>
    </location>
</feature>
<evidence type="ECO:0000256" key="2">
    <source>
        <dbReference type="ARBA" id="ARBA00022692"/>
    </source>
</evidence>
<dbReference type="GO" id="GO:0034040">
    <property type="term" value="F:ATPase-coupled lipid transmembrane transporter activity"/>
    <property type="evidence" value="ECO:0007669"/>
    <property type="project" value="TreeGrafter"/>
</dbReference>
<dbReference type="Gene3D" id="3.40.50.300">
    <property type="entry name" value="P-loop containing nucleotide triphosphate hydrolases"/>
    <property type="match status" value="1"/>
</dbReference>
<dbReference type="PANTHER" id="PTHR24221">
    <property type="entry name" value="ATP-BINDING CASSETTE SUB-FAMILY B"/>
    <property type="match status" value="1"/>
</dbReference>
<accession>A0A939DLE7</accession>
<keyword evidence="2 7" id="KW-0812">Transmembrane</keyword>
<gene>
    <name evidence="9" type="ORF">J0A66_06105</name>
</gene>
<feature type="transmembrane region" description="Helical" evidence="7">
    <location>
        <begin position="141"/>
        <end position="159"/>
    </location>
</feature>
<dbReference type="AlphaFoldDB" id="A0A939DLE7"/>
<dbReference type="Proteomes" id="UP000664654">
    <property type="component" value="Unassembled WGS sequence"/>
</dbReference>
<dbReference type="GO" id="GO:0005524">
    <property type="term" value="F:ATP binding"/>
    <property type="evidence" value="ECO:0007669"/>
    <property type="project" value="UniProtKB-KW"/>
</dbReference>
<dbReference type="PROSITE" id="PS50893">
    <property type="entry name" value="ABC_TRANSPORTER_2"/>
    <property type="match status" value="1"/>
</dbReference>
<dbReference type="InterPro" id="IPR039421">
    <property type="entry name" value="Type_1_exporter"/>
</dbReference>
<sequence length="514" mass="56643">MRWNLTAILLAAVHAAAGLVLLVFSSWFIAACAIASPGFNYMIPAVVIRALALLRIASGYAQMWLGHRELLDHLADIRSCLFQRLRDCRRPAQDASIEALAHHTEAQAAIWVAWIAQNAGAILMLMIGQLTLLWWVPQLAWYGWLLLLAYVVITAWTCLKSMSAIQHLQTQQQHFRNEADNQLAAVSLWHLQLQYKLADASATWLARNLAEQHTESGRSSLHLVSLSLLLMLLAQPDLPYQGQAVLLVPVMLLLSARDWLSAAIASQPALSGYLHSKKELQSLPVEPVKRIRGPSTLGHFGLRQFQIPGLPVPPIDLDLEPGKVLLLKGSSGSGKSSLLQAICGLLPASGKRLANHLPLQDGVVDNWHLALQHPLCLSATLAENLQIARPDASYSDMQQALRKGNLYHLVNALEEWMGQGGRQLSGGELKRLNLVRALLTNTLLWCMDEPFEGLDSHQQQLLAETINQAAKNRIILIASHVQPPNLRVTQIINLDDLVESAQSLLSVYPCLTAP</sequence>
<keyword evidence="5 7" id="KW-1133">Transmembrane helix</keyword>
<evidence type="ECO:0000256" key="7">
    <source>
        <dbReference type="SAM" id="Phobius"/>
    </source>
</evidence>
<organism evidence="9 10">
    <name type="scientific">Bowmanella dokdonensis</name>
    <dbReference type="NCBI Taxonomy" id="751969"/>
    <lineage>
        <taxon>Bacteria</taxon>
        <taxon>Pseudomonadati</taxon>
        <taxon>Pseudomonadota</taxon>
        <taxon>Gammaproteobacteria</taxon>
        <taxon>Alteromonadales</taxon>
        <taxon>Alteromonadaceae</taxon>
        <taxon>Bowmanella</taxon>
    </lineage>
</organism>
<dbReference type="InterPro" id="IPR027417">
    <property type="entry name" value="P-loop_NTPase"/>
</dbReference>
<feature type="transmembrane region" description="Helical" evidence="7">
    <location>
        <begin position="111"/>
        <end position="135"/>
    </location>
</feature>
<proteinExistence type="predicted"/>
<evidence type="ECO:0000256" key="5">
    <source>
        <dbReference type="ARBA" id="ARBA00022989"/>
    </source>
</evidence>
<evidence type="ECO:0000256" key="4">
    <source>
        <dbReference type="ARBA" id="ARBA00022840"/>
    </source>
</evidence>
<dbReference type="PANTHER" id="PTHR24221:SF654">
    <property type="entry name" value="ATP-BINDING CASSETTE SUB-FAMILY B MEMBER 6"/>
    <property type="match status" value="1"/>
</dbReference>
<dbReference type="GO" id="GO:0005886">
    <property type="term" value="C:plasma membrane"/>
    <property type="evidence" value="ECO:0007669"/>
    <property type="project" value="UniProtKB-SubCell"/>
</dbReference>
<dbReference type="SUPFAM" id="SSF52540">
    <property type="entry name" value="P-loop containing nucleoside triphosphate hydrolases"/>
    <property type="match status" value="1"/>
</dbReference>
<keyword evidence="6 7" id="KW-0472">Membrane</keyword>
<evidence type="ECO:0000256" key="6">
    <source>
        <dbReference type="ARBA" id="ARBA00023136"/>
    </source>
</evidence>
<dbReference type="InterPro" id="IPR017871">
    <property type="entry name" value="ABC_transporter-like_CS"/>
</dbReference>
<dbReference type="SUPFAM" id="SSF90123">
    <property type="entry name" value="ABC transporter transmembrane region"/>
    <property type="match status" value="1"/>
</dbReference>
<dbReference type="SMART" id="SM00382">
    <property type="entry name" value="AAA"/>
    <property type="match status" value="1"/>
</dbReference>
<feature type="transmembrane region" description="Helical" evidence="7">
    <location>
        <begin position="41"/>
        <end position="61"/>
    </location>
</feature>
<dbReference type="InterPro" id="IPR003439">
    <property type="entry name" value="ABC_transporter-like_ATP-bd"/>
</dbReference>
<dbReference type="EMBL" id="JAFKCV010000003">
    <property type="protein sequence ID" value="MBN7824797.1"/>
    <property type="molecule type" value="Genomic_DNA"/>
</dbReference>
<evidence type="ECO:0000313" key="10">
    <source>
        <dbReference type="Proteomes" id="UP000664654"/>
    </source>
</evidence>
<dbReference type="PROSITE" id="PS00211">
    <property type="entry name" value="ABC_TRANSPORTER_1"/>
    <property type="match status" value="1"/>
</dbReference>
<keyword evidence="4 9" id="KW-0067">ATP-binding</keyword>